<gene>
    <name evidence="1" type="ORF">AMECASPLE_002895</name>
</gene>
<keyword evidence="2" id="KW-1185">Reference proteome</keyword>
<organism evidence="1 2">
    <name type="scientific">Ameca splendens</name>
    <dbReference type="NCBI Taxonomy" id="208324"/>
    <lineage>
        <taxon>Eukaryota</taxon>
        <taxon>Metazoa</taxon>
        <taxon>Chordata</taxon>
        <taxon>Craniata</taxon>
        <taxon>Vertebrata</taxon>
        <taxon>Euteleostomi</taxon>
        <taxon>Actinopterygii</taxon>
        <taxon>Neopterygii</taxon>
        <taxon>Teleostei</taxon>
        <taxon>Neoteleostei</taxon>
        <taxon>Acanthomorphata</taxon>
        <taxon>Ovalentaria</taxon>
        <taxon>Atherinomorphae</taxon>
        <taxon>Cyprinodontiformes</taxon>
        <taxon>Goodeidae</taxon>
        <taxon>Ameca</taxon>
    </lineage>
</organism>
<name>A0ABV0ZX78_9TELE</name>
<comment type="caution">
    <text evidence="1">The sequence shown here is derived from an EMBL/GenBank/DDBJ whole genome shotgun (WGS) entry which is preliminary data.</text>
</comment>
<evidence type="ECO:0000313" key="2">
    <source>
        <dbReference type="Proteomes" id="UP001469553"/>
    </source>
</evidence>
<evidence type="ECO:0000313" key="1">
    <source>
        <dbReference type="EMBL" id="MEQ2309873.1"/>
    </source>
</evidence>
<dbReference type="EMBL" id="JAHRIP010075345">
    <property type="protein sequence ID" value="MEQ2309873.1"/>
    <property type="molecule type" value="Genomic_DNA"/>
</dbReference>
<sequence length="106" mass="11889">MTEIPWEAARDQIAKCASSSHDPVRLQSWYEGLCCPLHSAPLRQHYLKPVFTVITTASLLRHNSTSAAHFETKSFVQALQIGSGLLRSGGEHLLTITLTTCKYYWN</sequence>
<protein>
    <submittedName>
        <fullName evidence="1">Uncharacterized protein</fullName>
    </submittedName>
</protein>
<reference evidence="1 2" key="1">
    <citation type="submission" date="2021-06" db="EMBL/GenBank/DDBJ databases">
        <authorList>
            <person name="Palmer J.M."/>
        </authorList>
    </citation>
    <scope>NUCLEOTIDE SEQUENCE [LARGE SCALE GENOMIC DNA]</scope>
    <source>
        <strain evidence="1 2">AS_MEX2019</strain>
        <tissue evidence="1">Muscle</tissue>
    </source>
</reference>
<accession>A0ABV0ZX78</accession>
<proteinExistence type="predicted"/>
<dbReference type="Proteomes" id="UP001469553">
    <property type="component" value="Unassembled WGS sequence"/>
</dbReference>